<dbReference type="PANTHER" id="PTHR48257">
    <property type="match status" value="1"/>
</dbReference>
<sequence>MYFPEPQSNEAEPKILTASFKVLCELHEAEKHELLELAPTLTLKALNPSNMERQEVKLALKVFNSSTVAALSTATFQHAKETSEYIDTILTWWNIVNVKTPRKRQRLRDHLQGSIVSSFCPQLEFLQKLVEWLDHWESLRHDNGRLTRETHAAFSHTTHALHELAIYCLEELHFEYVLLGKFQTDCLEDRFGKYRQLSGANYHVSIRQIYESENKLRSQKVLDLPDSDMLPAPSANTWRTGVPSAHGQFDVAVTDSDIQKKASRLPAVTYVAGYCAHAALKKLACGSCRENLVMQDVDLDDAENALITKMSRGGLKFPRAVVVNAVLFTEIILDKLRVPEYSARFLSLPMQKDTLVSLVFSALADYEDLDVCDSGHSAQEVMEHVVSAAANTLLNNLCRTENDQLRNAKNERKLKTLKT</sequence>
<name>L7M689_RHIPC</name>
<proteinExistence type="evidence at transcript level"/>
<dbReference type="EMBL" id="GACK01006430">
    <property type="protein sequence ID" value="JAA58604.1"/>
    <property type="molecule type" value="mRNA"/>
</dbReference>
<reference evidence="1" key="1">
    <citation type="submission" date="2012-11" db="EMBL/GenBank/DDBJ databases">
        <authorList>
            <person name="Lucero-Rivera Y.E."/>
            <person name="Tovar-Ramirez D."/>
        </authorList>
    </citation>
    <scope>NUCLEOTIDE SEQUENCE</scope>
    <source>
        <tissue evidence="1">Salivary gland</tissue>
    </source>
</reference>
<protein>
    <recommendedName>
        <fullName evidence="2">Transposable element</fullName>
    </recommendedName>
</protein>
<evidence type="ECO:0000313" key="1">
    <source>
        <dbReference type="EMBL" id="JAA58604.1"/>
    </source>
</evidence>
<organism evidence="1">
    <name type="scientific">Rhipicephalus pulchellus</name>
    <name type="common">Yellow backed tick</name>
    <name type="synonym">Dermacentor pulchellus</name>
    <dbReference type="NCBI Taxonomy" id="72859"/>
    <lineage>
        <taxon>Eukaryota</taxon>
        <taxon>Metazoa</taxon>
        <taxon>Ecdysozoa</taxon>
        <taxon>Arthropoda</taxon>
        <taxon>Chelicerata</taxon>
        <taxon>Arachnida</taxon>
        <taxon>Acari</taxon>
        <taxon>Parasitiformes</taxon>
        <taxon>Ixodida</taxon>
        <taxon>Ixodoidea</taxon>
        <taxon>Ixodidae</taxon>
        <taxon>Rhipicephalinae</taxon>
        <taxon>Rhipicephalus</taxon>
        <taxon>Rhipicephalus</taxon>
    </lineage>
</organism>
<accession>L7M689</accession>
<dbReference type="PANTHER" id="PTHR48257:SF1">
    <property type="match status" value="1"/>
</dbReference>
<reference evidence="1" key="2">
    <citation type="journal article" date="2015" name="J. Proteomics">
        <title>Sexual differences in the sialomes of the zebra tick, Rhipicephalus pulchellus.</title>
        <authorList>
            <person name="Tan A.W."/>
            <person name="Francischetti I.M."/>
            <person name="Slovak M."/>
            <person name="Kini R.M."/>
            <person name="Ribeiro J.M."/>
        </authorList>
    </citation>
    <scope>NUCLEOTIDE SEQUENCE</scope>
    <source>
        <tissue evidence="1">Salivary gland</tissue>
    </source>
</reference>
<evidence type="ECO:0008006" key="2">
    <source>
        <dbReference type="Google" id="ProtNLM"/>
    </source>
</evidence>
<dbReference type="AlphaFoldDB" id="L7M689"/>